<protein>
    <submittedName>
        <fullName evidence="2">Uncharacterized protein</fullName>
    </submittedName>
</protein>
<dbReference type="Proteomes" id="UP000284657">
    <property type="component" value="Unassembled WGS sequence"/>
</dbReference>
<dbReference type="Proteomes" id="UP000277300">
    <property type="component" value="Unassembled WGS sequence"/>
</dbReference>
<name>A0A3F2RK42_9STRA</name>
<dbReference type="PANTHER" id="PTHR15977">
    <property type="entry name" value="CILIA- AND FLAGELLA-ASSOCIATED PROTEIN 46"/>
    <property type="match status" value="1"/>
</dbReference>
<evidence type="ECO:0000313" key="3">
    <source>
        <dbReference type="Proteomes" id="UP000277300"/>
    </source>
</evidence>
<proteinExistence type="predicted"/>
<sequence>MGVSADMNLPELLVLIAEAAIFQGDFDTASQSVEWFFSECQLKNQIARQLMKQSTFQFLVPSLTSTIEALKLTGETDVAWLLRLQLALVYAQMDANQLANAAKTINDVVDVQITPRLTDPTKAGDDSFKALYEEALHIQVHVGSFKDAECQKIVPNVKRLIPPTNKRASLLVKLQCVKSGNISGTLEAAYTEIFQEATGLLAFSPETPVADVKSFADSLELKVLEAIDAEVLVEIAIHAAFNNSLPIAEACDVILQKKGKSMPPKTRVLHQVLSAIFLVVKPSVHGGNKTNSRQRQSMLLARRVEAIKAFERTLLAGKRQQDPQLIERICIYAWNLSLPLLQPHLRSHLARVFGLSSSILEELESLLLGFRARLYLEVAKLEVTSDFLAKANANVSKALTLDYGIITRPNDAQPVTIETLSVNEDWVTRPVDTQLLPIKNQLDLKLSSANETSKSTEVLAMLEQVKEGKDLKQQGSILARCVELMTELSDAVESPASAADNVRLWSEISTLAWNALHDGDLAQEVAERVLATYFSTSETGNATILQSISSEKSLKILENQLGRLEVLPWICLTRSGFFQNAQVRLKPSTQLWKLCQVELTTTS</sequence>
<dbReference type="PANTHER" id="PTHR15977:SF15">
    <property type="entry name" value="CILIA- AND FLAGELLA-ASSOCIATED PROTEIN 46"/>
    <property type="match status" value="1"/>
</dbReference>
<dbReference type="AlphaFoldDB" id="A0A3F2RK42"/>
<dbReference type="InterPro" id="IPR039586">
    <property type="entry name" value="CFAP46"/>
</dbReference>
<reference evidence="3 4" key="1">
    <citation type="submission" date="2018-07" db="EMBL/GenBank/DDBJ databases">
        <title>Genome sequencing of oomycete isolates from Chile give support for New Zealand origin for Phytophthora kernoviae and make available the first Nothophytophthora sp. genome.</title>
        <authorList>
            <person name="Studholme D.J."/>
            <person name="Sanfuentes E."/>
            <person name="Panda P."/>
            <person name="Hill R."/>
            <person name="Sambles C."/>
            <person name="Grant M."/>
            <person name="Williams N.M."/>
            <person name="Mcdougal R.L."/>
        </authorList>
    </citation>
    <scope>NUCLEOTIDE SEQUENCE [LARGE SCALE GENOMIC DNA]</scope>
    <source>
        <strain evidence="2">Chile6</strain>
        <strain evidence="1">Chile7</strain>
    </source>
</reference>
<dbReference type="GO" id="GO:0035082">
    <property type="term" value="P:axoneme assembly"/>
    <property type="evidence" value="ECO:0007669"/>
    <property type="project" value="InterPro"/>
</dbReference>
<comment type="caution">
    <text evidence="2">The sequence shown here is derived from an EMBL/GenBank/DDBJ whole genome shotgun (WGS) entry which is preliminary data.</text>
</comment>
<accession>A0A3F2RK42</accession>
<dbReference type="EMBL" id="MBDO02000242">
    <property type="protein sequence ID" value="RLN58964.1"/>
    <property type="molecule type" value="Genomic_DNA"/>
</dbReference>
<organism evidence="2 3">
    <name type="scientific">Phytophthora kernoviae</name>
    <dbReference type="NCBI Taxonomy" id="325452"/>
    <lineage>
        <taxon>Eukaryota</taxon>
        <taxon>Sar</taxon>
        <taxon>Stramenopiles</taxon>
        <taxon>Oomycota</taxon>
        <taxon>Peronosporomycetes</taxon>
        <taxon>Peronosporales</taxon>
        <taxon>Peronosporaceae</taxon>
        <taxon>Phytophthora</taxon>
    </lineage>
</organism>
<evidence type="ECO:0000313" key="4">
    <source>
        <dbReference type="Proteomes" id="UP000284657"/>
    </source>
</evidence>
<evidence type="ECO:0000313" key="1">
    <source>
        <dbReference type="EMBL" id="RLN48449.1"/>
    </source>
</evidence>
<gene>
    <name evidence="1" type="ORF">BBJ29_007907</name>
    <name evidence="2" type="ORF">BBP00_00006745</name>
</gene>
<dbReference type="GO" id="GO:0060294">
    <property type="term" value="P:cilium movement involved in cell motility"/>
    <property type="evidence" value="ECO:0007669"/>
    <property type="project" value="InterPro"/>
</dbReference>
<evidence type="ECO:0000313" key="2">
    <source>
        <dbReference type="EMBL" id="RLN58964.1"/>
    </source>
</evidence>
<dbReference type="OrthoDB" id="68437at2759"/>
<dbReference type="EMBL" id="MBAD02002307">
    <property type="protein sequence ID" value="RLN48449.1"/>
    <property type="molecule type" value="Genomic_DNA"/>
</dbReference>